<evidence type="ECO:0000313" key="2">
    <source>
        <dbReference type="EMBL" id="RLL06951.1"/>
    </source>
</evidence>
<dbReference type="Proteomes" id="UP000276301">
    <property type="component" value="Unassembled WGS sequence"/>
</dbReference>
<sequence length="93" mass="9947">MVVAVRVDHCKIGACQITAQFLTADVTLVVLLVLLGVIGAEILIVVFQLQIGQPIISGGGVFRKCDGRLIIAALRRLAGKAVNVEVIHSIRKF</sequence>
<accession>A0A498CIT2</accession>
<feature type="transmembrane region" description="Helical" evidence="1">
    <location>
        <begin position="26"/>
        <end position="47"/>
    </location>
</feature>
<protein>
    <submittedName>
        <fullName evidence="2">Uncharacterized protein</fullName>
    </submittedName>
</protein>
<evidence type="ECO:0000256" key="1">
    <source>
        <dbReference type="SAM" id="Phobius"/>
    </source>
</evidence>
<proteinExistence type="predicted"/>
<name>A0A498CIT2_9FIRM</name>
<evidence type="ECO:0000313" key="3">
    <source>
        <dbReference type="Proteomes" id="UP000276301"/>
    </source>
</evidence>
<keyword evidence="1" id="KW-0472">Membrane</keyword>
<dbReference type="EMBL" id="RCHT01000052">
    <property type="protein sequence ID" value="RLL06951.1"/>
    <property type="molecule type" value="Genomic_DNA"/>
</dbReference>
<keyword evidence="3" id="KW-1185">Reference proteome</keyword>
<gene>
    <name evidence="2" type="ORF">D4A47_13510</name>
</gene>
<keyword evidence="1" id="KW-1133">Transmembrane helix</keyword>
<comment type="caution">
    <text evidence="2">The sequence shown here is derived from an EMBL/GenBank/DDBJ whole genome shotgun (WGS) entry which is preliminary data.</text>
</comment>
<keyword evidence="1" id="KW-0812">Transmembrane</keyword>
<reference evidence="2 3" key="1">
    <citation type="submission" date="2018-10" db="EMBL/GenBank/DDBJ databases">
        <title>Anaerotruncus faecis sp. nov., isolated from human feces.</title>
        <authorList>
            <person name="Wang Y.-J."/>
        </authorList>
    </citation>
    <scope>NUCLEOTIDE SEQUENCE [LARGE SCALE GENOMIC DNA]</scope>
    <source>
        <strain evidence="2 3">22A2-44</strain>
    </source>
</reference>
<dbReference type="AlphaFoldDB" id="A0A498CIT2"/>
<organism evidence="2 3">
    <name type="scientific">Anaerotruncus massiliensis</name>
    <name type="common">ex Liu et al. 2021</name>
    <dbReference type="NCBI Taxonomy" id="2321404"/>
    <lineage>
        <taxon>Bacteria</taxon>
        <taxon>Bacillati</taxon>
        <taxon>Bacillota</taxon>
        <taxon>Clostridia</taxon>
        <taxon>Eubacteriales</taxon>
        <taxon>Oscillospiraceae</taxon>
        <taxon>Anaerotruncus</taxon>
    </lineage>
</organism>